<accession>A0A6A5SIH2</accession>
<evidence type="ECO:0000313" key="3">
    <source>
        <dbReference type="Proteomes" id="UP000800038"/>
    </source>
</evidence>
<dbReference type="OrthoDB" id="4158258at2759"/>
<dbReference type="EMBL" id="ML976080">
    <property type="protein sequence ID" value="KAF1939490.1"/>
    <property type="molecule type" value="Genomic_DNA"/>
</dbReference>
<evidence type="ECO:0000256" key="1">
    <source>
        <dbReference type="SAM" id="MobiDB-lite"/>
    </source>
</evidence>
<gene>
    <name evidence="2" type="ORF">EJ02DRAFT_408464</name>
</gene>
<dbReference type="AlphaFoldDB" id="A0A6A5SIH2"/>
<organism evidence="2 3">
    <name type="scientific">Clathrospora elynae</name>
    <dbReference type="NCBI Taxonomy" id="706981"/>
    <lineage>
        <taxon>Eukaryota</taxon>
        <taxon>Fungi</taxon>
        <taxon>Dikarya</taxon>
        <taxon>Ascomycota</taxon>
        <taxon>Pezizomycotina</taxon>
        <taxon>Dothideomycetes</taxon>
        <taxon>Pleosporomycetidae</taxon>
        <taxon>Pleosporales</taxon>
        <taxon>Diademaceae</taxon>
        <taxon>Clathrospora</taxon>
    </lineage>
</organism>
<keyword evidence="3" id="KW-1185">Reference proteome</keyword>
<evidence type="ECO:0000313" key="2">
    <source>
        <dbReference type="EMBL" id="KAF1939490.1"/>
    </source>
</evidence>
<name>A0A6A5SIH2_9PLEO</name>
<sequence length="162" mass="17911">MTDPGSKAMANEESPRYNESEDTQPPPPPEYTSLPEAVAADMLSLSIGDPKETISVPMIHSTEQKRKRDLFLPMGKRGVVTQTVVVRKMTREHYLKRYAIDAVGNYIGTETAAVDAELVFVPGKSTNEELMEQVRKVAFGKEHSNRYFMNGWAATQAGGGAY</sequence>
<proteinExistence type="predicted"/>
<dbReference type="Proteomes" id="UP000800038">
    <property type="component" value="Unassembled WGS sequence"/>
</dbReference>
<feature type="region of interest" description="Disordered" evidence="1">
    <location>
        <begin position="1"/>
        <end position="34"/>
    </location>
</feature>
<protein>
    <submittedName>
        <fullName evidence="2">Uncharacterized protein</fullName>
    </submittedName>
</protein>
<reference evidence="2" key="1">
    <citation type="journal article" date="2020" name="Stud. Mycol.">
        <title>101 Dothideomycetes genomes: a test case for predicting lifestyles and emergence of pathogens.</title>
        <authorList>
            <person name="Haridas S."/>
            <person name="Albert R."/>
            <person name="Binder M."/>
            <person name="Bloem J."/>
            <person name="Labutti K."/>
            <person name="Salamov A."/>
            <person name="Andreopoulos B."/>
            <person name="Baker S."/>
            <person name="Barry K."/>
            <person name="Bills G."/>
            <person name="Bluhm B."/>
            <person name="Cannon C."/>
            <person name="Castanera R."/>
            <person name="Culley D."/>
            <person name="Daum C."/>
            <person name="Ezra D."/>
            <person name="Gonzalez J."/>
            <person name="Henrissat B."/>
            <person name="Kuo A."/>
            <person name="Liang C."/>
            <person name="Lipzen A."/>
            <person name="Lutzoni F."/>
            <person name="Magnuson J."/>
            <person name="Mondo S."/>
            <person name="Nolan M."/>
            <person name="Ohm R."/>
            <person name="Pangilinan J."/>
            <person name="Park H.-J."/>
            <person name="Ramirez L."/>
            <person name="Alfaro M."/>
            <person name="Sun H."/>
            <person name="Tritt A."/>
            <person name="Yoshinaga Y."/>
            <person name="Zwiers L.-H."/>
            <person name="Turgeon B."/>
            <person name="Goodwin S."/>
            <person name="Spatafora J."/>
            <person name="Crous P."/>
            <person name="Grigoriev I."/>
        </authorList>
    </citation>
    <scope>NUCLEOTIDE SEQUENCE</scope>
    <source>
        <strain evidence="2">CBS 161.51</strain>
    </source>
</reference>